<dbReference type="InterPro" id="IPR006674">
    <property type="entry name" value="HD_domain"/>
</dbReference>
<evidence type="ECO:0000259" key="1">
    <source>
        <dbReference type="Pfam" id="PF01966"/>
    </source>
</evidence>
<proteinExistence type="predicted"/>
<sequence length="229" mass="25507">MGSNILTVVEEQQLAAMMSFMQAVLGGDETGHDTSHIDRVVALTKHILATEPTADAFIAIAAATLHDTYDDKLFKDVTSAKRAVVAMLADNGVNEAQQAEIFQIIDNMSWSKQRFGKPEPLSLAGQIVQDADRLDAIGAVATARAIQYGSVKRRTLYDPEIKPQIFTSKADYRAANDETTMNHFYEKLFLLKDYLNTREGKRIGTIRDRAMHDFVAQFEAEWAGTDYLD</sequence>
<dbReference type="EMBL" id="CP020928">
    <property type="protein sequence ID" value="AWF96592.1"/>
    <property type="molecule type" value="Genomic_DNA"/>
</dbReference>
<feature type="domain" description="HD" evidence="1">
    <location>
        <begin position="36"/>
        <end position="136"/>
    </location>
</feature>
<dbReference type="Gene3D" id="1.20.58.1910">
    <property type="match status" value="1"/>
</dbReference>
<dbReference type="AlphaFoldDB" id="A0A2S1KUB1"/>
<accession>A0A2S1KUB1</accession>
<dbReference type="SUPFAM" id="SSF109604">
    <property type="entry name" value="HD-domain/PDEase-like"/>
    <property type="match status" value="1"/>
</dbReference>
<gene>
    <name evidence="2" type="ORF">B6254_2241</name>
</gene>
<name>A0A2S1KUB1_9LACO</name>
<dbReference type="Proteomes" id="UP000244870">
    <property type="component" value="Chromosome"/>
</dbReference>
<dbReference type="Pfam" id="PF01966">
    <property type="entry name" value="HD"/>
    <property type="match status" value="1"/>
</dbReference>
<reference evidence="2 3" key="1">
    <citation type="submission" date="2017-04" db="EMBL/GenBank/DDBJ databases">
        <title>Weissella cibaria strain m2 complete genome.</title>
        <authorList>
            <person name="Pan Q."/>
            <person name="Tan M."/>
            <person name="Yao F."/>
            <person name="Su S."/>
        </authorList>
    </citation>
    <scope>NUCLEOTIDE SEQUENCE [LARGE SCALE GENOMIC DNA]</scope>
    <source>
        <strain evidence="2 3">M2</strain>
    </source>
</reference>
<evidence type="ECO:0000313" key="2">
    <source>
        <dbReference type="EMBL" id="AWF96592.1"/>
    </source>
</evidence>
<protein>
    <recommendedName>
        <fullName evidence="1">HD domain-containing protein</fullName>
    </recommendedName>
</protein>
<evidence type="ECO:0000313" key="3">
    <source>
        <dbReference type="Proteomes" id="UP000244870"/>
    </source>
</evidence>
<dbReference type="Gene3D" id="1.10.472.50">
    <property type="entry name" value="HD-domain/PDEase-like"/>
    <property type="match status" value="1"/>
</dbReference>
<organism evidence="2 3">
    <name type="scientific">Weissella cibaria</name>
    <dbReference type="NCBI Taxonomy" id="137591"/>
    <lineage>
        <taxon>Bacteria</taxon>
        <taxon>Bacillati</taxon>
        <taxon>Bacillota</taxon>
        <taxon>Bacilli</taxon>
        <taxon>Lactobacillales</taxon>
        <taxon>Lactobacillaceae</taxon>
        <taxon>Weissella</taxon>
    </lineage>
</organism>
<dbReference type="PANTHER" id="PTHR33594">
    <property type="entry name" value="SUPERFAMILY HYDROLASE, PUTATIVE (AFU_ORTHOLOGUE AFUA_1G03035)-RELATED"/>
    <property type="match status" value="1"/>
</dbReference>
<dbReference type="PANTHER" id="PTHR33594:SF1">
    <property type="entry name" value="HD_PDEASE DOMAIN-CONTAINING PROTEIN"/>
    <property type="match status" value="1"/>
</dbReference>